<comment type="caution">
    <text evidence="1">The sequence shown here is derived from an EMBL/GenBank/DDBJ whole genome shotgun (WGS) entry which is preliminary data.</text>
</comment>
<evidence type="ECO:0008006" key="5">
    <source>
        <dbReference type="Google" id="ProtNLM"/>
    </source>
</evidence>
<dbReference type="EMBL" id="JALP01000061">
    <property type="protein sequence ID" value="THG91622.1"/>
    <property type="molecule type" value="Genomic_DNA"/>
</dbReference>
<dbReference type="SUPFAM" id="SSF88723">
    <property type="entry name" value="PIN domain-like"/>
    <property type="match status" value="1"/>
</dbReference>
<reference evidence="2 4" key="2">
    <citation type="submission" date="2014-01" db="EMBL/GenBank/DDBJ databases">
        <title>Draft genome sequencing of Bacillus alcalophilus CGMCC 1.3604.</title>
        <authorList>
            <person name="Yang J."/>
            <person name="Diao L."/>
            <person name="Yang S."/>
        </authorList>
    </citation>
    <scope>NUCLEOTIDE SEQUENCE [LARGE SCALE GENOMIC DNA]</scope>
    <source>
        <strain evidence="2 4">CGMCC 1.3604</strain>
    </source>
</reference>
<dbReference type="EMBL" id="ALPT02000011">
    <property type="protein sequence ID" value="KGA98398.1"/>
    <property type="molecule type" value="Genomic_DNA"/>
</dbReference>
<dbReference type="InterPro" id="IPR029060">
    <property type="entry name" value="PIN-like_dom_sf"/>
</dbReference>
<dbReference type="Proteomes" id="UP000002754">
    <property type="component" value="Unassembled WGS sequence"/>
</dbReference>
<organism evidence="1 3">
    <name type="scientific">Alkalihalobacillus alcalophilus ATCC 27647 = CGMCC 1.3604</name>
    <dbReference type="NCBI Taxonomy" id="1218173"/>
    <lineage>
        <taxon>Bacteria</taxon>
        <taxon>Bacillati</taxon>
        <taxon>Bacillota</taxon>
        <taxon>Bacilli</taxon>
        <taxon>Bacillales</taxon>
        <taxon>Bacillaceae</taxon>
        <taxon>Alkalihalobacillus</taxon>
    </lineage>
</organism>
<proteinExistence type="predicted"/>
<dbReference type="STRING" id="1218173.BALCAV_0204790"/>
<evidence type="ECO:0000313" key="3">
    <source>
        <dbReference type="Proteomes" id="UP000002754"/>
    </source>
</evidence>
<dbReference type="Gene3D" id="3.40.50.1010">
    <property type="entry name" value="5'-nuclease"/>
    <property type="match status" value="1"/>
</dbReference>
<evidence type="ECO:0000313" key="4">
    <source>
        <dbReference type="Proteomes" id="UP000297014"/>
    </source>
</evidence>
<dbReference type="Proteomes" id="UP000297014">
    <property type="component" value="Unassembled WGS sequence"/>
</dbReference>
<name>A0A094WQT3_ALKAL</name>
<protein>
    <recommendedName>
        <fullName evidence="5">PIN domain-containing protein</fullName>
    </recommendedName>
</protein>
<dbReference type="eggNOG" id="ENOG5033WMC">
    <property type="taxonomic scope" value="Bacteria"/>
</dbReference>
<reference evidence="1 3" key="1">
    <citation type="journal article" date="2014" name="Genome Announc.">
        <title>Draft Genome Sequence of Bacillus alcalophilus AV1934, a Classic Alkaliphile Isolated from Human Feces in 1934.</title>
        <authorList>
            <person name="Attie O."/>
            <person name="Jayaprakash A."/>
            <person name="Shah H."/>
            <person name="Paulsen I.T."/>
            <person name="Morino M."/>
            <person name="Takahashi Y."/>
            <person name="Narumi I."/>
            <person name="Sachidanandam R."/>
            <person name="Satoh K."/>
            <person name="Ito M."/>
            <person name="Krulwich T.A."/>
        </authorList>
    </citation>
    <scope>NUCLEOTIDE SEQUENCE [LARGE SCALE GENOMIC DNA]</scope>
    <source>
        <strain evidence="1 3">AV1934</strain>
    </source>
</reference>
<dbReference type="AlphaFoldDB" id="A0A094WQT3"/>
<evidence type="ECO:0000313" key="1">
    <source>
        <dbReference type="EMBL" id="KGA98398.1"/>
    </source>
</evidence>
<sequence>MKQYMLDTNCIRYTVSKNKHLKKASKRFFQMVEEEKKINEVHLVIPEEVKEELINQMYGFREVFHNEREIENIEAFLPQLKVVPNDINYEEEKLIRRMAAIVTTRYRTPLTQEINKNFRFPSASDARILGSALKTDSVMVTNNTREFILLLFLAQPKQQILYDLEEGQYLKISQTLYDLVWNDPEFTHLYNDLNKCY</sequence>
<keyword evidence="3" id="KW-1185">Reference proteome</keyword>
<dbReference type="RefSeq" id="WP_003323060.1">
    <property type="nucleotide sequence ID" value="NZ_ALPT02000011.1"/>
</dbReference>
<accession>A0A094WQT3</accession>
<gene>
    <name evidence="2" type="ORF">AJ85_03940</name>
    <name evidence="1" type="ORF">BALCAV_0204790</name>
</gene>
<evidence type="ECO:0000313" key="2">
    <source>
        <dbReference type="EMBL" id="THG91622.1"/>
    </source>
</evidence>